<proteinExistence type="predicted"/>
<keyword evidence="7" id="KW-0862">Zinc</keyword>
<dbReference type="GO" id="GO:0008270">
    <property type="term" value="F:zinc ion binding"/>
    <property type="evidence" value="ECO:0007669"/>
    <property type="project" value="UniProtKB-KW"/>
</dbReference>
<organism evidence="11">
    <name type="scientific">Triatoma dimidiata</name>
    <name type="common">Kissing bug</name>
    <name type="synonym">Meccus dimidiatus</name>
    <dbReference type="NCBI Taxonomy" id="72491"/>
    <lineage>
        <taxon>Eukaryota</taxon>
        <taxon>Metazoa</taxon>
        <taxon>Ecdysozoa</taxon>
        <taxon>Arthropoda</taxon>
        <taxon>Hexapoda</taxon>
        <taxon>Insecta</taxon>
        <taxon>Pterygota</taxon>
        <taxon>Neoptera</taxon>
        <taxon>Paraneoptera</taxon>
        <taxon>Hemiptera</taxon>
        <taxon>Heteroptera</taxon>
        <taxon>Panheteroptera</taxon>
        <taxon>Cimicomorpha</taxon>
        <taxon>Reduviidae</taxon>
        <taxon>Triatominae</taxon>
        <taxon>Triatoma</taxon>
    </lineage>
</organism>
<keyword evidence="2" id="KW-0597">Phosphoprotein</keyword>
<keyword evidence="3" id="KW-0479">Metal-binding</keyword>
<name>A0A0V0GA24_TRIDM</name>
<evidence type="ECO:0000259" key="10">
    <source>
        <dbReference type="PROSITE" id="PS50826"/>
    </source>
</evidence>
<dbReference type="GO" id="GO:0006914">
    <property type="term" value="P:autophagy"/>
    <property type="evidence" value="ECO:0007669"/>
    <property type="project" value="UniProtKB-KW"/>
</dbReference>
<evidence type="ECO:0000256" key="1">
    <source>
        <dbReference type="ARBA" id="ARBA00004603"/>
    </source>
</evidence>
<reference evidence="11" key="1">
    <citation type="journal article" date="2018" name="J. Proteomics">
        <title>Exploring the molecular complexity of Triatoma dimidiata sialome.</title>
        <authorList>
            <person name="Santiago P.B."/>
            <person name="de Araujo C.N."/>
            <person name="Charneau S."/>
            <person name="Bastos I.M.D."/>
            <person name="Assumpcao T.C.F."/>
            <person name="Queiroz R.M.L."/>
            <person name="Praca Y.R."/>
            <person name="Cordeiro T.M."/>
            <person name="Garcia C.H.S."/>
            <person name="da Silva I.G."/>
            <person name="Raiol T."/>
            <person name="Motta F.N."/>
            <person name="de Araujo Oliveira J.V."/>
            <person name="de Sousa M.V."/>
            <person name="Ribeiro J.M.C."/>
            <person name="de Santana J.M."/>
        </authorList>
    </citation>
    <scope>NUCLEOTIDE SEQUENCE</scope>
    <source>
        <strain evidence="11">Santander</strain>
        <tissue evidence="11">Salivary glands</tissue>
    </source>
</reference>
<dbReference type="PANTHER" id="PTHR12326:SF12">
    <property type="entry name" value="PLECKSTRIN HOMOLOGY AND RUN DOMAIN CONTAINING M1"/>
    <property type="match status" value="1"/>
</dbReference>
<feature type="region of interest" description="Disordered" evidence="9">
    <location>
        <begin position="248"/>
        <end position="274"/>
    </location>
</feature>
<dbReference type="CDD" id="cd20805">
    <property type="entry name" value="C1_DGK_rpt2"/>
    <property type="match status" value="1"/>
</dbReference>
<dbReference type="Pfam" id="PF02759">
    <property type="entry name" value="RUN"/>
    <property type="match status" value="1"/>
</dbReference>
<feature type="domain" description="RUN" evidence="10">
    <location>
        <begin position="33"/>
        <end position="171"/>
    </location>
</feature>
<evidence type="ECO:0000256" key="8">
    <source>
        <dbReference type="ARBA" id="ARBA00023006"/>
    </source>
</evidence>
<dbReference type="PANTHER" id="PTHR12326">
    <property type="entry name" value="PLECKSTRIN HOMOLOGY DOMAIN CONTAINING PROTEIN"/>
    <property type="match status" value="1"/>
</dbReference>
<evidence type="ECO:0000256" key="4">
    <source>
        <dbReference type="ARBA" id="ARBA00022737"/>
    </source>
</evidence>
<keyword evidence="5" id="KW-0967">Endosome</keyword>
<dbReference type="InterPro" id="IPR025258">
    <property type="entry name" value="RH_dom"/>
</dbReference>
<feature type="compositionally biased region" description="Polar residues" evidence="9">
    <location>
        <begin position="248"/>
        <end position="268"/>
    </location>
</feature>
<dbReference type="AlphaFoldDB" id="A0A0V0GA24"/>
<dbReference type="InterPro" id="IPR047326">
    <property type="entry name" value="RUN_PLEKHM1"/>
</dbReference>
<accession>A0A0V0GA24</accession>
<dbReference type="InterPro" id="IPR004012">
    <property type="entry name" value="Run_dom"/>
</dbReference>
<dbReference type="Gene3D" id="1.20.58.900">
    <property type="match status" value="1"/>
</dbReference>
<evidence type="ECO:0000256" key="7">
    <source>
        <dbReference type="ARBA" id="ARBA00022833"/>
    </source>
</evidence>
<dbReference type="InterPro" id="IPR037213">
    <property type="entry name" value="Run_dom_sf"/>
</dbReference>
<dbReference type="EMBL" id="GECL01001885">
    <property type="protein sequence ID" value="JAP04239.1"/>
    <property type="molecule type" value="Transcribed_RNA"/>
</dbReference>
<dbReference type="GO" id="GO:0005770">
    <property type="term" value="C:late endosome"/>
    <property type="evidence" value="ECO:0007669"/>
    <property type="project" value="UniProtKB-SubCell"/>
</dbReference>
<dbReference type="PROSITE" id="PS50826">
    <property type="entry name" value="RUN"/>
    <property type="match status" value="1"/>
</dbReference>
<evidence type="ECO:0000256" key="6">
    <source>
        <dbReference type="ARBA" id="ARBA00022771"/>
    </source>
</evidence>
<evidence type="ECO:0000256" key="9">
    <source>
        <dbReference type="SAM" id="MobiDB-lite"/>
    </source>
</evidence>
<evidence type="ECO:0000256" key="5">
    <source>
        <dbReference type="ARBA" id="ARBA00022753"/>
    </source>
</evidence>
<dbReference type="SMART" id="SM00593">
    <property type="entry name" value="RUN"/>
    <property type="match status" value="1"/>
</dbReference>
<evidence type="ECO:0000256" key="2">
    <source>
        <dbReference type="ARBA" id="ARBA00022553"/>
    </source>
</evidence>
<evidence type="ECO:0000256" key="3">
    <source>
        <dbReference type="ARBA" id="ARBA00022723"/>
    </source>
</evidence>
<feature type="non-terminal residue" evidence="11">
    <location>
        <position position="1"/>
    </location>
</feature>
<dbReference type="Pfam" id="PF13901">
    <property type="entry name" value="RH_dom"/>
    <property type="match status" value="1"/>
</dbReference>
<sequence>RRDEIIKETITSQLMTSVKEVQLEKTLDNDCYTTSVEASNSLCTVLEAMFIHGIKETIVDRMSSIMGDPDMRPAPEFWSPVMIFTHKDIINQINKMSQITTDVGRCRAWIRLALNDGLFMSYLEAITQQNKTLVPYYKKTAFLRDTETVTIAINALQGLANFNFTYPTNSKFLNIWSNNPLLLAGVWTPPMKDCPIPSGMDIVKSIPDEMPSIPYVPPPINHRTANYIDEEEALRIILNTPIEGSPIQSQLDLSESCGPSSASSQDNIASGEEFRPSVKEVDTFHSISERISQLSEVQNNVQQPKDIDSEEQNEQIMFNVEDTSTELGPSALETKPKETTNSTLLSYHKVLDSYNPNSTPSLQEPSLQEFIQSYEPSIPLNDTKSQHKTEIDEEDQVCKMGYEVIDDTSLTLNIPEFKTMIDQLAKVMQEKGLDSQKFTCKECRQHIGITFGKARVCSLTGSYYCTECFKSCDWVIPARIIHNWDFTKYPVSNRSSAFLLEVQDYPLFDIRKLNARLYFAIEEMAEMQKLRMKLNLLRPYLFTCHDPIRKDLQKLVWPREYLYEHVHLYSIADLLDIPTGLLGELMKKAINLSVEHVKSCQLCFQKGFICEICNETKTIYPFDIETTYRCSYCTSVFHGECKKKNQECPKCDRIKRRKKLQKMEDS</sequence>
<keyword evidence="4" id="KW-0677">Repeat</keyword>
<keyword evidence="6" id="KW-0863">Zinc-finger</keyword>
<comment type="subcellular location">
    <subcellularLocation>
        <location evidence="1">Late endosome</location>
    </subcellularLocation>
</comment>
<protein>
    <recommendedName>
        <fullName evidence="10">RUN domain-containing protein</fullName>
    </recommendedName>
</protein>
<dbReference type="SMART" id="SM01175">
    <property type="entry name" value="DUF4206"/>
    <property type="match status" value="1"/>
</dbReference>
<evidence type="ECO:0000313" key="11">
    <source>
        <dbReference type="EMBL" id="JAP04239.1"/>
    </source>
</evidence>
<dbReference type="SUPFAM" id="SSF140741">
    <property type="entry name" value="RUN domain-like"/>
    <property type="match status" value="1"/>
</dbReference>
<dbReference type="CDD" id="cd17679">
    <property type="entry name" value="RUN_PLEKHM1"/>
    <property type="match status" value="1"/>
</dbReference>
<keyword evidence="8" id="KW-0072">Autophagy</keyword>
<dbReference type="InterPro" id="IPR051366">
    <property type="entry name" value="DEF8"/>
</dbReference>